<gene>
    <name evidence="2" type="primary">Nfu_g_1_012148</name>
</gene>
<feature type="compositionally biased region" description="Acidic residues" evidence="1">
    <location>
        <begin position="42"/>
        <end position="55"/>
    </location>
</feature>
<evidence type="ECO:0000256" key="1">
    <source>
        <dbReference type="SAM" id="MobiDB-lite"/>
    </source>
</evidence>
<evidence type="ECO:0008006" key="3">
    <source>
        <dbReference type="Google" id="ProtNLM"/>
    </source>
</evidence>
<name>A0A1A8MVU0_9TELE</name>
<sequence>PPSRLKKKWDNLKKKHKDCKCPGSGEGVSGKPTAATWPWFDLMDEVREESEDEDAQPGGRKRRRDSDDQLLELIRQAAEGGRAAEGTGEKGEL</sequence>
<reference evidence="2" key="2">
    <citation type="submission" date="2016-06" db="EMBL/GenBank/DDBJ databases">
        <title>The genome of a short-lived fish provides insights into sex chromosome evolution and the genetic control of aging.</title>
        <authorList>
            <person name="Reichwald K."/>
            <person name="Felder M."/>
            <person name="Petzold A."/>
            <person name="Koch P."/>
            <person name="Groth M."/>
            <person name="Platzer M."/>
        </authorList>
    </citation>
    <scope>NUCLEOTIDE SEQUENCE</scope>
    <source>
        <tissue evidence="2">Brain</tissue>
    </source>
</reference>
<evidence type="ECO:0000313" key="2">
    <source>
        <dbReference type="EMBL" id="SBR61000.1"/>
    </source>
</evidence>
<feature type="compositionally biased region" description="Basic residues" evidence="1">
    <location>
        <begin position="1"/>
        <end position="18"/>
    </location>
</feature>
<proteinExistence type="predicted"/>
<protein>
    <recommendedName>
        <fullName evidence="3">MADF domain-containing protein</fullName>
    </recommendedName>
</protein>
<feature type="non-terminal residue" evidence="2">
    <location>
        <position position="1"/>
    </location>
</feature>
<feature type="region of interest" description="Disordered" evidence="1">
    <location>
        <begin position="1"/>
        <end position="70"/>
    </location>
</feature>
<feature type="non-terminal residue" evidence="2">
    <location>
        <position position="93"/>
    </location>
</feature>
<organism evidence="2">
    <name type="scientific">Nothobranchius pienaari</name>
    <dbReference type="NCBI Taxonomy" id="704102"/>
    <lineage>
        <taxon>Eukaryota</taxon>
        <taxon>Metazoa</taxon>
        <taxon>Chordata</taxon>
        <taxon>Craniata</taxon>
        <taxon>Vertebrata</taxon>
        <taxon>Euteleostomi</taxon>
        <taxon>Actinopterygii</taxon>
        <taxon>Neopterygii</taxon>
        <taxon>Teleostei</taxon>
        <taxon>Neoteleostei</taxon>
        <taxon>Acanthomorphata</taxon>
        <taxon>Ovalentaria</taxon>
        <taxon>Atherinomorphae</taxon>
        <taxon>Cyprinodontiformes</taxon>
        <taxon>Nothobranchiidae</taxon>
        <taxon>Nothobranchius</taxon>
    </lineage>
</organism>
<dbReference type="EMBL" id="HAEF01019841">
    <property type="protein sequence ID" value="SBR61000.1"/>
    <property type="molecule type" value="Transcribed_RNA"/>
</dbReference>
<dbReference type="AlphaFoldDB" id="A0A1A8MVU0"/>
<accession>A0A1A8MVU0</accession>
<reference evidence="2" key="1">
    <citation type="submission" date="2016-05" db="EMBL/GenBank/DDBJ databases">
        <authorList>
            <person name="Lavstsen T."/>
            <person name="Jespersen J.S."/>
        </authorList>
    </citation>
    <scope>NUCLEOTIDE SEQUENCE</scope>
    <source>
        <tissue evidence="2">Brain</tissue>
    </source>
</reference>